<dbReference type="EMBL" id="JACJIA010000013">
    <property type="protein sequence ID" value="MBA8955868.1"/>
    <property type="molecule type" value="Genomic_DNA"/>
</dbReference>
<evidence type="ECO:0000256" key="2">
    <source>
        <dbReference type="SAM" id="SignalP"/>
    </source>
</evidence>
<feature type="chain" id="PRO_5038414944" description="DUF3592 domain-containing protein" evidence="2">
    <location>
        <begin position="16"/>
        <end position="132"/>
    </location>
</feature>
<keyword evidence="1" id="KW-1133">Transmembrane helix</keyword>
<dbReference type="RefSeq" id="WP_182847816.1">
    <property type="nucleotide sequence ID" value="NZ_BAAALP010000026.1"/>
</dbReference>
<dbReference type="AlphaFoldDB" id="A0A7W3LX04"/>
<dbReference type="Proteomes" id="UP000572680">
    <property type="component" value="Unassembled WGS sequence"/>
</dbReference>
<keyword evidence="4" id="KW-1185">Reference proteome</keyword>
<protein>
    <recommendedName>
        <fullName evidence="5">DUF3592 domain-containing protein</fullName>
    </recommendedName>
</protein>
<organism evidence="3 4">
    <name type="scientific">Actinomadura namibiensis</name>
    <dbReference type="NCBI Taxonomy" id="182080"/>
    <lineage>
        <taxon>Bacteria</taxon>
        <taxon>Bacillati</taxon>
        <taxon>Actinomycetota</taxon>
        <taxon>Actinomycetes</taxon>
        <taxon>Streptosporangiales</taxon>
        <taxon>Thermomonosporaceae</taxon>
        <taxon>Actinomadura</taxon>
    </lineage>
</organism>
<keyword evidence="2" id="KW-0732">Signal</keyword>
<keyword evidence="1" id="KW-0812">Transmembrane</keyword>
<evidence type="ECO:0000313" key="4">
    <source>
        <dbReference type="Proteomes" id="UP000572680"/>
    </source>
</evidence>
<evidence type="ECO:0000256" key="1">
    <source>
        <dbReference type="SAM" id="Phobius"/>
    </source>
</evidence>
<gene>
    <name evidence="3" type="ORF">HNR61_007550</name>
</gene>
<feature type="transmembrane region" description="Helical" evidence="1">
    <location>
        <begin position="105"/>
        <end position="121"/>
    </location>
</feature>
<evidence type="ECO:0008006" key="5">
    <source>
        <dbReference type="Google" id="ProtNLM"/>
    </source>
</evidence>
<feature type="signal peptide" evidence="2">
    <location>
        <begin position="1"/>
        <end position="15"/>
    </location>
</feature>
<reference evidence="3 4" key="1">
    <citation type="submission" date="2020-08" db="EMBL/GenBank/DDBJ databases">
        <title>Genomic Encyclopedia of Type Strains, Phase IV (KMG-IV): sequencing the most valuable type-strain genomes for metagenomic binning, comparative biology and taxonomic classification.</title>
        <authorList>
            <person name="Goeker M."/>
        </authorList>
    </citation>
    <scope>NUCLEOTIDE SEQUENCE [LARGE SCALE GENOMIC DNA]</scope>
    <source>
        <strain evidence="3 4">DSM 44197</strain>
    </source>
</reference>
<evidence type="ECO:0000313" key="3">
    <source>
        <dbReference type="EMBL" id="MBA8955868.1"/>
    </source>
</evidence>
<keyword evidence="1" id="KW-0472">Membrane</keyword>
<proteinExistence type="predicted"/>
<sequence>MIALITGLAAAFAVAATLDAVQRDREAVEADGTVVKRWKKHKTRYADVVFTTAAGTRVRASLSKGDWTSLPKVGARVRVRYLPTDPADGVTDARQGRISRYRMPILHWAVVVAFAIASGWSQRQSVKDRRRD</sequence>
<accession>A0A7W3LX04</accession>
<comment type="caution">
    <text evidence="3">The sequence shown here is derived from an EMBL/GenBank/DDBJ whole genome shotgun (WGS) entry which is preliminary data.</text>
</comment>
<name>A0A7W3LX04_ACTNM</name>